<reference evidence="3" key="1">
    <citation type="submission" date="2017-08" db="EMBL/GenBank/DDBJ databases">
        <title>A dynamic microbial community with high functional redundancy inhabits the cold, oxic subseafloor aquifer.</title>
        <authorList>
            <person name="Tully B.J."/>
            <person name="Wheat C.G."/>
            <person name="Glazer B.T."/>
            <person name="Huber J.A."/>
        </authorList>
    </citation>
    <scope>NUCLEOTIDE SEQUENCE [LARGE SCALE GENOMIC DNA]</scope>
</reference>
<dbReference type="EMBL" id="NVSR01000005">
    <property type="protein sequence ID" value="PCI30431.1"/>
    <property type="molecule type" value="Genomic_DNA"/>
</dbReference>
<evidence type="ECO:0000256" key="1">
    <source>
        <dbReference type="SAM" id="MobiDB-lite"/>
    </source>
</evidence>
<feature type="region of interest" description="Disordered" evidence="1">
    <location>
        <begin position="61"/>
        <end position="80"/>
    </location>
</feature>
<organism evidence="2 3">
    <name type="scientific">SAR324 cluster bacterium</name>
    <dbReference type="NCBI Taxonomy" id="2024889"/>
    <lineage>
        <taxon>Bacteria</taxon>
        <taxon>Deltaproteobacteria</taxon>
        <taxon>SAR324 cluster</taxon>
    </lineage>
</organism>
<sequence>MQEERISSNESEGAFNDFIEDKIYDAVDDILSDGNFENLGGRGSEIIVEMDDIVVPTFSYGDTGGGGGGGEGGQGPGKGGGKIRFTLPFERFMELIAQKLKLPYLTKEGTGRIKEISYEFKTFAPVGTILDKKRTFKRALRTSVGTKIYQPQKGIYEVQFRRRDRRFKVPERVEKPKYNAVVFYMGDISYSTYGKRLEMEKRLVSFIQSWLDYNYGPMNVEHRFFVHDAKAYEVQEDDFYRVSNIGGTQASIVFDLIYQIAFDEYDTSTTNYYGFYFGDGELFDDDTREIVKILSNSIRPLFNRVGVVEVLPSKWSQLNNELEKEFPLDNIIRLSEIKSNSQTIDVIRKLFGGAL</sequence>
<dbReference type="Proteomes" id="UP000218113">
    <property type="component" value="Unassembled WGS sequence"/>
</dbReference>
<dbReference type="AlphaFoldDB" id="A0A2A4TAP5"/>
<dbReference type="InterPro" id="IPR006698">
    <property type="entry name" value="UPF0229"/>
</dbReference>
<comment type="caution">
    <text evidence="2">The sequence shown here is derived from an EMBL/GenBank/DDBJ whole genome shotgun (WGS) entry which is preliminary data.</text>
</comment>
<dbReference type="CDD" id="cd02325">
    <property type="entry name" value="R3H"/>
    <property type="match status" value="1"/>
</dbReference>
<name>A0A2A4TAP5_9DELT</name>
<evidence type="ECO:0000313" key="3">
    <source>
        <dbReference type="Proteomes" id="UP000218113"/>
    </source>
</evidence>
<protein>
    <recommendedName>
        <fullName evidence="4">DUF444 family protein</fullName>
    </recommendedName>
</protein>
<gene>
    <name evidence="2" type="ORF">COB67_01935</name>
</gene>
<dbReference type="PANTHER" id="PTHR30510">
    <property type="entry name" value="UPF0229 PROTEIN YEAH"/>
    <property type="match status" value="1"/>
</dbReference>
<accession>A0A2A4TAP5</accession>
<dbReference type="Pfam" id="PF04285">
    <property type="entry name" value="DUF444"/>
    <property type="match status" value="2"/>
</dbReference>
<evidence type="ECO:0000313" key="2">
    <source>
        <dbReference type="EMBL" id="PCI30431.1"/>
    </source>
</evidence>
<feature type="compositionally biased region" description="Gly residues" evidence="1">
    <location>
        <begin position="62"/>
        <end position="80"/>
    </location>
</feature>
<proteinExistence type="predicted"/>
<evidence type="ECO:0008006" key="4">
    <source>
        <dbReference type="Google" id="ProtNLM"/>
    </source>
</evidence>
<dbReference type="PANTHER" id="PTHR30510:SF2">
    <property type="entry name" value="UPF0229 PROTEIN YEAH"/>
    <property type="match status" value="1"/>
</dbReference>